<dbReference type="InterPro" id="IPR041851">
    <property type="entry name" value="RecD_N_sf"/>
</dbReference>
<keyword evidence="2 11" id="KW-0547">Nucleotide-binding</keyword>
<keyword evidence="15" id="KW-1185">Reference proteome</keyword>
<dbReference type="EC" id="5.6.2.3" evidence="11"/>
<feature type="domain" description="UvrD-like helicase C-terminal" evidence="12">
    <location>
        <begin position="504"/>
        <end position="550"/>
    </location>
</feature>
<dbReference type="CDD" id="cd18809">
    <property type="entry name" value="SF1_C_RecD"/>
    <property type="match status" value="1"/>
</dbReference>
<dbReference type="Gene3D" id="1.10.10.1020">
    <property type="entry name" value="RecBCD complex, subunit RecD, N-terminal domain"/>
    <property type="match status" value="1"/>
</dbReference>
<dbReference type="SUPFAM" id="SSF52540">
    <property type="entry name" value="P-loop containing nucleoside triphosphate hydrolases"/>
    <property type="match status" value="1"/>
</dbReference>
<dbReference type="Pfam" id="PF21185">
    <property type="entry name" value="RecD_N"/>
    <property type="match status" value="1"/>
</dbReference>
<evidence type="ECO:0000256" key="11">
    <source>
        <dbReference type="HAMAP-Rule" id="MF_01487"/>
    </source>
</evidence>
<comment type="catalytic activity">
    <reaction evidence="11">
        <text>ATP + H2O = ADP + phosphate + H(+)</text>
        <dbReference type="Rhea" id="RHEA:13065"/>
        <dbReference type="ChEBI" id="CHEBI:15377"/>
        <dbReference type="ChEBI" id="CHEBI:15378"/>
        <dbReference type="ChEBI" id="CHEBI:30616"/>
        <dbReference type="ChEBI" id="CHEBI:43474"/>
        <dbReference type="ChEBI" id="CHEBI:456216"/>
        <dbReference type="EC" id="5.6.2.3"/>
    </reaction>
</comment>
<evidence type="ECO:0000256" key="9">
    <source>
        <dbReference type="ARBA" id="ARBA00023204"/>
    </source>
</evidence>
<evidence type="ECO:0000256" key="10">
    <source>
        <dbReference type="ARBA" id="ARBA00023235"/>
    </source>
</evidence>
<dbReference type="InterPro" id="IPR027417">
    <property type="entry name" value="P-loop_NTPase"/>
</dbReference>
<comment type="subunit">
    <text evidence="11">Heterotrimer of RecB, RecC and RecD. All subunits contribute to DNA-binding.</text>
</comment>
<name>A0ABQ3ZYX9_9ACTN</name>
<proteinExistence type="inferred from homology"/>
<evidence type="ECO:0000313" key="15">
    <source>
        <dbReference type="Proteomes" id="UP000603200"/>
    </source>
</evidence>
<dbReference type="Pfam" id="PF13604">
    <property type="entry name" value="AAA_30"/>
    <property type="match status" value="1"/>
</dbReference>
<feature type="binding site" evidence="11">
    <location>
        <begin position="175"/>
        <end position="182"/>
    </location>
    <ligand>
        <name>ATP</name>
        <dbReference type="ChEBI" id="CHEBI:30616"/>
    </ligand>
</feature>
<evidence type="ECO:0000256" key="3">
    <source>
        <dbReference type="ARBA" id="ARBA00022763"/>
    </source>
</evidence>
<dbReference type="InterPro" id="IPR049550">
    <property type="entry name" value="RecD_N"/>
</dbReference>
<dbReference type="EMBL" id="BOMN01000098">
    <property type="protein sequence ID" value="GIE23804.1"/>
    <property type="molecule type" value="Genomic_DNA"/>
</dbReference>
<evidence type="ECO:0000256" key="5">
    <source>
        <dbReference type="ARBA" id="ARBA00022806"/>
    </source>
</evidence>
<keyword evidence="10 11" id="KW-0413">Isomerase</keyword>
<reference evidence="14 15" key="1">
    <citation type="submission" date="2021-01" db="EMBL/GenBank/DDBJ databases">
        <title>Whole genome shotgun sequence of Actinoplanes humidus NBRC 14915.</title>
        <authorList>
            <person name="Komaki H."/>
            <person name="Tamura T."/>
        </authorList>
    </citation>
    <scope>NUCLEOTIDE SEQUENCE [LARGE SCALE GENOMIC DNA]</scope>
    <source>
        <strain evidence="14 15">NBRC 14915</strain>
    </source>
</reference>
<evidence type="ECO:0000256" key="6">
    <source>
        <dbReference type="ARBA" id="ARBA00022839"/>
    </source>
</evidence>
<evidence type="ECO:0000259" key="12">
    <source>
        <dbReference type="Pfam" id="PF13538"/>
    </source>
</evidence>
<comment type="function">
    <text evidence="11">A helicase/nuclease that prepares dsDNA breaks (DSB) for recombinational DNA repair. Binds to DSBs and unwinds DNA via a highly rapid and processive ATP-dependent bidirectional helicase activity. Unwinds dsDNA until it encounters a Chi (crossover hotspot instigator) sequence from the 3' direction. Cuts ssDNA a few nucleotides 3' to the Chi site. The properties and activities of the enzyme are changed at Chi. The Chi-altered holoenzyme produces a long 3'-ssDNA overhang and facilitates RecA-binding to the ssDNA for homologous DNA recombination and repair. Holoenzyme degrades any linearized DNA that is unable to undergo homologous recombination. In the holoenzyme this subunit has ssDNA-dependent ATPase and 5'-3' helicase activity. When added to pre-assembled RecBC greatly stimulates nuclease activity and augments holoenzyme processivity. Negatively regulates the RecA-loading ability of RecBCD.</text>
</comment>
<comment type="similarity">
    <text evidence="11">Belongs to the RecD family.</text>
</comment>
<dbReference type="InterPro" id="IPR050534">
    <property type="entry name" value="Coronavir_polyprotein_1ab"/>
</dbReference>
<dbReference type="Pfam" id="PF13538">
    <property type="entry name" value="UvrD_C_2"/>
    <property type="match status" value="1"/>
</dbReference>
<evidence type="ECO:0000256" key="4">
    <source>
        <dbReference type="ARBA" id="ARBA00022801"/>
    </source>
</evidence>
<dbReference type="CDD" id="cd17933">
    <property type="entry name" value="DEXSc_RecD-like"/>
    <property type="match status" value="1"/>
</dbReference>
<keyword evidence="3 11" id="KW-0227">DNA damage</keyword>
<gene>
    <name evidence="11 14" type="primary">recD</name>
    <name evidence="14" type="ORF">Ahu01nite_069060</name>
</gene>
<comment type="caution">
    <text evidence="14">The sequence shown here is derived from an EMBL/GenBank/DDBJ whole genome shotgun (WGS) entry which is preliminary data.</text>
</comment>
<evidence type="ECO:0000259" key="13">
    <source>
        <dbReference type="Pfam" id="PF21185"/>
    </source>
</evidence>
<keyword evidence="8 11" id="KW-0238">DNA-binding</keyword>
<evidence type="ECO:0000313" key="14">
    <source>
        <dbReference type="EMBL" id="GIE23804.1"/>
    </source>
</evidence>
<sequence>MTLALRATGLLQVFNTAGVLALADVHTARRVSALGGESDETVLLAFALTVRALRLGSVCVDLTTVAGTATGDEDVVTGDLPWPAPAEWVRTCARSPLVAPGGPLRLVRELLYLDRYWRQEELVRHHLEQRARSTPLFDSARLNTDLDALFPGADSECQRLAAAVAVHRWTTVLAGGPGTGKTTTIARILAALHHQPGDPPRIALAAPTGKAAARLEEAVRACDLPHLGDLHASTIHRLLGRRPGSRTRFRHDRTNRLPYDVVVVDETSMVSLTLMARLLDAVRPTARLILVGDPDQLASVEAGAVLGDIVRAEGHRSEILGRPVTNGVVTLDHTWRFQGSIAALARAIRAGDPGAALEVLHRNADAKESGHGEVELIEDGATDGLRADVTAALDEVTEAALEGDAATALDRLDTHRLLCAHRRGPHGVTRWSAEVARWREANPSGSDWYPGQPLLITANDYDAGLYNGDTGVIVQTPAGLRAAFARGGTPVLIPPTRLLEAQTLYALTVHRSQGSQFGRVTLILPPPDSPLLTRELLYTAATRAKTHLRILGTAEAIRAAITRPIARASGLRSLLGT</sequence>
<keyword evidence="9 11" id="KW-0234">DNA repair</keyword>
<keyword evidence="7 11" id="KW-0067">ATP-binding</keyword>
<organism evidence="14 15">
    <name type="scientific">Winogradskya humida</name>
    <dbReference type="NCBI Taxonomy" id="113566"/>
    <lineage>
        <taxon>Bacteria</taxon>
        <taxon>Bacillati</taxon>
        <taxon>Actinomycetota</taxon>
        <taxon>Actinomycetes</taxon>
        <taxon>Micromonosporales</taxon>
        <taxon>Micromonosporaceae</taxon>
        <taxon>Winogradskya</taxon>
    </lineage>
</organism>
<evidence type="ECO:0000256" key="8">
    <source>
        <dbReference type="ARBA" id="ARBA00023125"/>
    </source>
</evidence>
<evidence type="ECO:0000256" key="7">
    <source>
        <dbReference type="ARBA" id="ARBA00022840"/>
    </source>
</evidence>
<evidence type="ECO:0000256" key="1">
    <source>
        <dbReference type="ARBA" id="ARBA00022722"/>
    </source>
</evidence>
<keyword evidence="5 11" id="KW-0347">Helicase</keyword>
<keyword evidence="6 11" id="KW-0269">Exonuclease</keyword>
<keyword evidence="4 11" id="KW-0378">Hydrolase</keyword>
<protein>
    <recommendedName>
        <fullName evidence="11">RecBCD enzyme subunit RecD</fullName>
        <ecNumber evidence="11">5.6.2.3</ecNumber>
    </recommendedName>
    <alternativeName>
        <fullName evidence="11">DNA 5'-3' helicase subunit RecD</fullName>
    </alternativeName>
    <alternativeName>
        <fullName evidence="11">Exonuclease V subunit RecD</fullName>
        <shortName evidence="11">ExoV subunit RecD</shortName>
    </alternativeName>
    <alternativeName>
        <fullName evidence="11">Helicase/nuclease RecBCD subunit RecD</fullName>
    </alternativeName>
</protein>
<dbReference type="RefSeq" id="WP_203840856.1">
    <property type="nucleotide sequence ID" value="NZ_BAAATV010000021.1"/>
</dbReference>
<feature type="domain" description="RecBCD enzyme subunit RecD N-terminal" evidence="13">
    <location>
        <begin position="17"/>
        <end position="112"/>
    </location>
</feature>
<dbReference type="InterPro" id="IPR006344">
    <property type="entry name" value="RecD"/>
</dbReference>
<dbReference type="Gene3D" id="3.40.50.300">
    <property type="entry name" value="P-loop containing nucleotide triphosphate hydrolases"/>
    <property type="match status" value="3"/>
</dbReference>
<dbReference type="NCBIfam" id="TIGR01447">
    <property type="entry name" value="recD"/>
    <property type="match status" value="1"/>
</dbReference>
<dbReference type="Proteomes" id="UP000603200">
    <property type="component" value="Unassembled WGS sequence"/>
</dbReference>
<accession>A0ABQ3ZYX9</accession>
<dbReference type="PANTHER" id="PTHR43788">
    <property type="entry name" value="DNA2/NAM7 HELICASE FAMILY MEMBER"/>
    <property type="match status" value="1"/>
</dbReference>
<evidence type="ECO:0000256" key="2">
    <source>
        <dbReference type="ARBA" id="ARBA00022741"/>
    </source>
</evidence>
<keyword evidence="1 11" id="KW-0540">Nuclease</keyword>
<dbReference type="HAMAP" id="MF_01487">
    <property type="entry name" value="RecD"/>
    <property type="match status" value="1"/>
</dbReference>
<comment type="miscellaneous">
    <text evidence="11">In the RecBCD complex, RecB has a slow 3'-5' helicase, an exonuclease activity and loads RecA onto ssDNA, RecD has a fast 5'-3' helicase activity, while RecC stimulates the ATPase and processivity of the RecB helicase and contributes to recognition of the Chi site.</text>
</comment>
<dbReference type="InterPro" id="IPR027785">
    <property type="entry name" value="UvrD-like_helicase_C"/>
</dbReference>
<dbReference type="PANTHER" id="PTHR43788:SF6">
    <property type="entry name" value="DNA HELICASE B"/>
    <property type="match status" value="1"/>
</dbReference>